<dbReference type="GO" id="GO:0003755">
    <property type="term" value="F:peptidyl-prolyl cis-trans isomerase activity"/>
    <property type="evidence" value="ECO:0007669"/>
    <property type="project" value="UniProtKB-KW"/>
</dbReference>
<comment type="catalytic activity">
    <reaction evidence="1 5">
        <text>[protein]-peptidylproline (omega=180) = [protein]-peptidylproline (omega=0)</text>
        <dbReference type="Rhea" id="RHEA:16237"/>
        <dbReference type="Rhea" id="RHEA-COMP:10747"/>
        <dbReference type="Rhea" id="RHEA-COMP:10748"/>
        <dbReference type="ChEBI" id="CHEBI:83833"/>
        <dbReference type="ChEBI" id="CHEBI:83834"/>
        <dbReference type="EC" id="5.2.1.8"/>
    </reaction>
</comment>
<name>A0A4U0XYZ2_9PEZI</name>
<dbReference type="EC" id="5.2.1.8" evidence="2 5"/>
<feature type="compositionally biased region" description="Basic and acidic residues" evidence="6">
    <location>
        <begin position="456"/>
        <end position="476"/>
    </location>
</feature>
<organism evidence="10 11">
    <name type="scientific">Cryomyces minteri</name>
    <dbReference type="NCBI Taxonomy" id="331657"/>
    <lineage>
        <taxon>Eukaryota</taxon>
        <taxon>Fungi</taxon>
        <taxon>Dikarya</taxon>
        <taxon>Ascomycota</taxon>
        <taxon>Pezizomycotina</taxon>
        <taxon>Dothideomycetes</taxon>
        <taxon>Dothideomycetes incertae sedis</taxon>
        <taxon>Cryomyces</taxon>
    </lineage>
</organism>
<evidence type="ECO:0000313" key="11">
    <source>
        <dbReference type="Proteomes" id="UP000308768"/>
    </source>
</evidence>
<feature type="transmembrane region" description="Helical" evidence="7">
    <location>
        <begin position="217"/>
        <end position="239"/>
    </location>
</feature>
<keyword evidence="7" id="KW-0472">Membrane</keyword>
<dbReference type="GO" id="GO:0016020">
    <property type="term" value="C:membrane"/>
    <property type="evidence" value="ECO:0007669"/>
    <property type="project" value="TreeGrafter"/>
</dbReference>
<feature type="transmembrane region" description="Helical" evidence="7">
    <location>
        <begin position="367"/>
        <end position="389"/>
    </location>
</feature>
<keyword evidence="3 5" id="KW-0697">Rotamase</keyword>
<dbReference type="Proteomes" id="UP000308768">
    <property type="component" value="Unassembled WGS sequence"/>
</dbReference>
<dbReference type="InterPro" id="IPR046357">
    <property type="entry name" value="PPIase_dom_sf"/>
</dbReference>
<evidence type="ECO:0000256" key="2">
    <source>
        <dbReference type="ARBA" id="ARBA00013194"/>
    </source>
</evidence>
<dbReference type="STRING" id="331657.A0A4U0XYZ2"/>
<dbReference type="PROSITE" id="PS50059">
    <property type="entry name" value="FKBP_PPIASE"/>
    <property type="match status" value="1"/>
</dbReference>
<feature type="compositionally biased region" description="Basic and acidic residues" evidence="6">
    <location>
        <begin position="533"/>
        <end position="550"/>
    </location>
</feature>
<evidence type="ECO:0000256" key="1">
    <source>
        <dbReference type="ARBA" id="ARBA00000971"/>
    </source>
</evidence>
<evidence type="ECO:0000256" key="8">
    <source>
        <dbReference type="SAM" id="SignalP"/>
    </source>
</evidence>
<feature type="chain" id="PRO_5020727678" description="peptidylprolyl isomerase" evidence="8">
    <location>
        <begin position="30"/>
        <end position="550"/>
    </location>
</feature>
<proteinExistence type="predicted"/>
<evidence type="ECO:0000256" key="4">
    <source>
        <dbReference type="ARBA" id="ARBA00023235"/>
    </source>
</evidence>
<dbReference type="Pfam" id="PF12400">
    <property type="entry name" value="STIMATE"/>
    <property type="match status" value="2"/>
</dbReference>
<keyword evidence="7" id="KW-0812">Transmembrane</keyword>
<sequence length="550" mass="59391">MRSSRASGANTAPLTTALFLLLLLAPSHAQHDGADGVDGLKIEFTHPMSCARRTQNGDSISVNYRGTLASDGSEFDASYNRGIPFTFTLGKGQVIQGWDRGLLDMCVGEARRLTIPPEMAYGDRNMGIIPPGSTLVFETELEAIRGVPKPTIISAAATPTAEADAAPSASVSLQNTTATVATVAEAAATSTAMAATGSNASPLEKEKPGADDGECRLLGPFALIIQAALGALALLSLVFKRYRERPRRPLKIWWFDVSKQLFGSVLLHLANLFMSMLSSGDFDVAAKAKAMAAQTQGEDGRRPNPCSFYLLNLAIDTTIGIPILVVLLRLLHHAVLLTHMVSPPESIKSGNYGQPPRATWWLKQSTIYFVGLFGMKLCVFFIFQLLPWLGWVGDWVSQPSFHAMVYFMAVPTNKQALRWTENSEALQIAFVMFVFPVIMNAIQYYIIDGFIKSKDPAGGDGHGEEGEEREPLRRSEDDDGGEHDAEEPEVAKETARVSTKEALKEANPTPVPAGYDPDRDGQSSGNGSSSPTSDKEVRDAALRGRSGDEA</sequence>
<evidence type="ECO:0000256" key="5">
    <source>
        <dbReference type="PROSITE-ProRule" id="PRU00277"/>
    </source>
</evidence>
<keyword evidence="11" id="KW-1185">Reference proteome</keyword>
<dbReference type="Pfam" id="PF00254">
    <property type="entry name" value="FKBP_C"/>
    <property type="match status" value="1"/>
</dbReference>
<dbReference type="EMBL" id="NAJN01000030">
    <property type="protein sequence ID" value="TKA81228.1"/>
    <property type="molecule type" value="Genomic_DNA"/>
</dbReference>
<keyword evidence="4 5" id="KW-0413">Isomerase</keyword>
<dbReference type="AlphaFoldDB" id="A0A4U0XYZ2"/>
<feature type="region of interest" description="Disordered" evidence="6">
    <location>
        <begin position="456"/>
        <end position="550"/>
    </location>
</feature>
<dbReference type="InterPro" id="IPR022127">
    <property type="entry name" value="STIMATE/YPL162C"/>
</dbReference>
<dbReference type="InterPro" id="IPR001179">
    <property type="entry name" value="PPIase_FKBP_dom"/>
</dbReference>
<evidence type="ECO:0000313" key="10">
    <source>
        <dbReference type="EMBL" id="TKA81228.1"/>
    </source>
</evidence>
<evidence type="ECO:0000256" key="6">
    <source>
        <dbReference type="SAM" id="MobiDB-lite"/>
    </source>
</evidence>
<reference evidence="10 11" key="1">
    <citation type="submission" date="2017-03" db="EMBL/GenBank/DDBJ databases">
        <title>Genomes of endolithic fungi from Antarctica.</title>
        <authorList>
            <person name="Coleine C."/>
            <person name="Masonjones S."/>
            <person name="Stajich J.E."/>
        </authorList>
    </citation>
    <scope>NUCLEOTIDE SEQUENCE [LARGE SCALE GENOMIC DNA]</scope>
    <source>
        <strain evidence="10 11">CCFEE 5187</strain>
    </source>
</reference>
<feature type="signal peptide" evidence="8">
    <location>
        <begin position="1"/>
        <end position="29"/>
    </location>
</feature>
<feature type="compositionally biased region" description="Basic and acidic residues" evidence="6">
    <location>
        <begin position="489"/>
        <end position="504"/>
    </location>
</feature>
<dbReference type="Gene3D" id="3.10.50.40">
    <property type="match status" value="1"/>
</dbReference>
<feature type="compositionally biased region" description="Low complexity" evidence="6">
    <location>
        <begin position="522"/>
        <end position="532"/>
    </location>
</feature>
<evidence type="ECO:0000256" key="7">
    <source>
        <dbReference type="SAM" id="Phobius"/>
    </source>
</evidence>
<dbReference type="SUPFAM" id="SSF54534">
    <property type="entry name" value="FKBP-like"/>
    <property type="match status" value="1"/>
</dbReference>
<dbReference type="OrthoDB" id="431202at2759"/>
<accession>A0A4U0XYZ2</accession>
<dbReference type="FunFam" id="3.10.50.40:FF:000006">
    <property type="entry name" value="Peptidyl-prolyl cis-trans isomerase"/>
    <property type="match status" value="1"/>
</dbReference>
<dbReference type="PANTHER" id="PTHR31735:SF1">
    <property type="entry name" value="VACUOLAR MEMBRANE PROTEIN YPL162C"/>
    <property type="match status" value="1"/>
</dbReference>
<gene>
    <name evidence="10" type="ORF">B0A49_00498</name>
</gene>
<dbReference type="PANTHER" id="PTHR31735">
    <property type="entry name" value="VACUOLAR MEMBRANE PROTEIN YPL162C"/>
    <property type="match status" value="1"/>
</dbReference>
<comment type="caution">
    <text evidence="10">The sequence shown here is derived from an EMBL/GenBank/DDBJ whole genome shotgun (WGS) entry which is preliminary data.</text>
</comment>
<feature type="compositionally biased region" description="Acidic residues" evidence="6">
    <location>
        <begin position="477"/>
        <end position="488"/>
    </location>
</feature>
<keyword evidence="7" id="KW-1133">Transmembrane helix</keyword>
<protein>
    <recommendedName>
        <fullName evidence="2 5">peptidylprolyl isomerase</fullName>
        <ecNumber evidence="2 5">5.2.1.8</ecNumber>
    </recommendedName>
</protein>
<feature type="transmembrane region" description="Helical" evidence="7">
    <location>
        <begin position="260"/>
        <end position="277"/>
    </location>
</feature>
<feature type="transmembrane region" description="Helical" evidence="7">
    <location>
        <begin position="308"/>
        <end position="331"/>
    </location>
</feature>
<evidence type="ECO:0000259" key="9">
    <source>
        <dbReference type="PROSITE" id="PS50059"/>
    </source>
</evidence>
<keyword evidence="8" id="KW-0732">Signal</keyword>
<evidence type="ECO:0000256" key="3">
    <source>
        <dbReference type="ARBA" id="ARBA00023110"/>
    </source>
</evidence>
<feature type="domain" description="PPIase FKBP-type" evidence="9">
    <location>
        <begin position="57"/>
        <end position="145"/>
    </location>
</feature>
<feature type="transmembrane region" description="Helical" evidence="7">
    <location>
        <begin position="425"/>
        <end position="447"/>
    </location>
</feature>